<dbReference type="EMBL" id="KV784405">
    <property type="protein sequence ID" value="OEU06629.1"/>
    <property type="molecule type" value="Genomic_DNA"/>
</dbReference>
<organism evidence="1 2">
    <name type="scientific">Fragilariopsis cylindrus CCMP1102</name>
    <dbReference type="NCBI Taxonomy" id="635003"/>
    <lineage>
        <taxon>Eukaryota</taxon>
        <taxon>Sar</taxon>
        <taxon>Stramenopiles</taxon>
        <taxon>Ochrophyta</taxon>
        <taxon>Bacillariophyta</taxon>
        <taxon>Bacillariophyceae</taxon>
        <taxon>Bacillariophycidae</taxon>
        <taxon>Bacillariales</taxon>
        <taxon>Bacillariaceae</taxon>
        <taxon>Fragilariopsis</taxon>
    </lineage>
</organism>
<name>A0A1E7EL26_9STRA</name>
<evidence type="ECO:0000313" key="1">
    <source>
        <dbReference type="EMBL" id="OEU06629.1"/>
    </source>
</evidence>
<protein>
    <submittedName>
        <fullName evidence="1">Uncharacterized protein</fullName>
    </submittedName>
</protein>
<dbReference type="InParanoid" id="A0A1E7EL26"/>
<evidence type="ECO:0000313" key="2">
    <source>
        <dbReference type="Proteomes" id="UP000095751"/>
    </source>
</evidence>
<dbReference type="AlphaFoldDB" id="A0A1E7EL26"/>
<dbReference type="Proteomes" id="UP000095751">
    <property type="component" value="Unassembled WGS sequence"/>
</dbReference>
<dbReference type="KEGG" id="fcy:FRACYDRAFT_254180"/>
<reference evidence="1 2" key="1">
    <citation type="submission" date="2016-09" db="EMBL/GenBank/DDBJ databases">
        <title>Extensive genetic diversity and differential bi-allelic expression allows diatom success in the polar Southern Ocean.</title>
        <authorList>
            <consortium name="DOE Joint Genome Institute"/>
            <person name="Mock T."/>
            <person name="Otillar R.P."/>
            <person name="Strauss J."/>
            <person name="Dupont C."/>
            <person name="Frickenhaus S."/>
            <person name="Maumus F."/>
            <person name="Mcmullan M."/>
            <person name="Sanges R."/>
            <person name="Schmutz J."/>
            <person name="Toseland A."/>
            <person name="Valas R."/>
            <person name="Veluchamy A."/>
            <person name="Ward B.J."/>
            <person name="Allen A."/>
            <person name="Barry K."/>
            <person name="Falciatore A."/>
            <person name="Ferrante M."/>
            <person name="Fortunato A.E."/>
            <person name="Gloeckner G."/>
            <person name="Gruber A."/>
            <person name="Hipkin R."/>
            <person name="Janech M."/>
            <person name="Kroth P."/>
            <person name="Leese F."/>
            <person name="Lindquist E."/>
            <person name="Lyon B.R."/>
            <person name="Martin J."/>
            <person name="Mayer C."/>
            <person name="Parker M."/>
            <person name="Quesneville H."/>
            <person name="Raymond J."/>
            <person name="Uhlig C."/>
            <person name="Valentin K.U."/>
            <person name="Worden A.Z."/>
            <person name="Armbrust E.V."/>
            <person name="Bowler C."/>
            <person name="Green B."/>
            <person name="Moulton V."/>
            <person name="Van Oosterhout C."/>
            <person name="Grigoriev I."/>
        </authorList>
    </citation>
    <scope>NUCLEOTIDE SEQUENCE [LARGE SCALE GENOMIC DNA]</scope>
    <source>
        <strain evidence="1 2">CCMP1102</strain>
    </source>
</reference>
<proteinExistence type="predicted"/>
<gene>
    <name evidence="1" type="ORF">FRACYDRAFT_254180</name>
</gene>
<sequence length="184" mass="21229">MIQPEDELKIFNETLEKRLEATNQQLKKWLLPWRPVIDHSTKKDKEMAQTRSIPLWRHYMADKPAKTKMVSFNQVNRMKLHCGAIYNSQKGGSKAKKLDVTVERLKFEHSYGNLSVSSKRSESDQNIGTACVASWSSRMSRTASICEANNSVRHFMSSRPIDFARSFMKADVNHSNVDWGLFFT</sequence>
<accession>A0A1E7EL26</accession>
<keyword evidence="2" id="KW-1185">Reference proteome</keyword>